<feature type="non-terminal residue" evidence="3">
    <location>
        <position position="1"/>
    </location>
</feature>
<dbReference type="AlphaFoldDB" id="A0A6J4J8H6"/>
<feature type="compositionally biased region" description="Basic residues" evidence="1">
    <location>
        <begin position="340"/>
        <end position="364"/>
    </location>
</feature>
<accession>A0A6J4J8H6</accession>
<reference evidence="3" key="1">
    <citation type="submission" date="2020-02" db="EMBL/GenBank/DDBJ databases">
        <authorList>
            <person name="Meier V. D."/>
        </authorList>
    </citation>
    <scope>NUCLEOTIDE SEQUENCE</scope>
    <source>
        <strain evidence="3">AVDCRST_MAG27</strain>
    </source>
</reference>
<gene>
    <name evidence="3" type="ORF">AVDCRST_MAG27-3160</name>
</gene>
<feature type="region of interest" description="Disordered" evidence="1">
    <location>
        <begin position="327"/>
        <end position="427"/>
    </location>
</feature>
<feature type="non-terminal residue" evidence="3">
    <location>
        <position position="427"/>
    </location>
</feature>
<feature type="compositionally biased region" description="Basic and acidic residues" evidence="1">
    <location>
        <begin position="205"/>
        <end position="217"/>
    </location>
</feature>
<evidence type="ECO:0000256" key="2">
    <source>
        <dbReference type="SAM" id="Phobius"/>
    </source>
</evidence>
<keyword evidence="2" id="KW-0812">Transmembrane</keyword>
<feature type="region of interest" description="Disordered" evidence="1">
    <location>
        <begin position="169"/>
        <end position="223"/>
    </location>
</feature>
<feature type="region of interest" description="Disordered" evidence="1">
    <location>
        <begin position="44"/>
        <end position="139"/>
    </location>
</feature>
<feature type="compositionally biased region" description="Basic and acidic residues" evidence="1">
    <location>
        <begin position="291"/>
        <end position="300"/>
    </location>
</feature>
<dbReference type="EMBL" id="CADCTD010000147">
    <property type="protein sequence ID" value="CAA9271870.1"/>
    <property type="molecule type" value="Genomic_DNA"/>
</dbReference>
<feature type="compositionally biased region" description="Basic residues" evidence="1">
    <location>
        <begin position="126"/>
        <end position="139"/>
    </location>
</feature>
<keyword evidence="2" id="KW-0472">Membrane</keyword>
<protein>
    <submittedName>
        <fullName evidence="3">Branched-chain amino acid transport system permease protein LivM</fullName>
    </submittedName>
</protein>
<feature type="transmembrane region" description="Helical" evidence="2">
    <location>
        <begin position="148"/>
        <end position="169"/>
    </location>
</feature>
<sequence>EAPARAQGCADRGGGRRPALHPARGAPYRCRRQRCADAALPLVGCRDPHRPRLHRPPRPGALDGARRPAPQHLRRALDVAAAAPRQAGGAGLPRRRPGAAGDPGHRPLLARSRHPGTDLCDARLGAQHRRRPRRAARPRLRRLLRRRGLFLCAAGAVFRPLLLGLPAAGRDPRRLLGRPPRLPGAQAAGRLPGHRHARLRRDHPRRAAELGEPDRRAERHQRHPAPLLLRPALQHVGRRGDLRRLLRAGALIGPPRHLPLLPDPGARIADQLGDDPAAPPAARPRLGGAARGRDRLPRARDQRHRHQADGLRARRDVRRLRRRLLRHAAGLHQPGELHLHRERHHPGHRRARRPRQPDRRRHRGTRADRRDGDLPRPAGVADARLRRRHGRHHGAAAAGPGRHAHSVDRIGQATSDRRQAGRGGAWM</sequence>
<organism evidence="3">
    <name type="scientific">uncultured Craurococcus sp</name>
    <dbReference type="NCBI Taxonomy" id="1135998"/>
    <lineage>
        <taxon>Bacteria</taxon>
        <taxon>Pseudomonadati</taxon>
        <taxon>Pseudomonadota</taxon>
        <taxon>Alphaproteobacteria</taxon>
        <taxon>Acetobacterales</taxon>
        <taxon>Acetobacteraceae</taxon>
        <taxon>Craurococcus</taxon>
        <taxon>environmental samples</taxon>
    </lineage>
</organism>
<feature type="region of interest" description="Disordered" evidence="1">
    <location>
        <begin position="264"/>
        <end position="315"/>
    </location>
</feature>
<feature type="compositionally biased region" description="Basic residues" evidence="1">
    <location>
        <begin position="385"/>
        <end position="394"/>
    </location>
</feature>
<evidence type="ECO:0000313" key="3">
    <source>
        <dbReference type="EMBL" id="CAA9271870.1"/>
    </source>
</evidence>
<keyword evidence="2" id="KW-1133">Transmembrane helix</keyword>
<name>A0A6J4J8H6_9PROT</name>
<feature type="region of interest" description="Disordered" evidence="1">
    <location>
        <begin position="1"/>
        <end position="27"/>
    </location>
</feature>
<feature type="compositionally biased region" description="Basic and acidic residues" evidence="1">
    <location>
        <begin position="365"/>
        <end position="374"/>
    </location>
</feature>
<proteinExistence type="predicted"/>
<evidence type="ECO:0000256" key="1">
    <source>
        <dbReference type="SAM" id="MobiDB-lite"/>
    </source>
</evidence>
<feature type="compositionally biased region" description="Basic residues" evidence="1">
    <location>
        <begin position="192"/>
        <end position="204"/>
    </location>
</feature>